<gene>
    <name evidence="2" type="ORF">COW72_02195</name>
</gene>
<reference evidence="2 3" key="1">
    <citation type="submission" date="2017-09" db="EMBL/GenBank/DDBJ databases">
        <title>Depth-based differentiation of microbial function through sediment-hosted aquifers and enrichment of novel symbionts in the deep terrestrial subsurface.</title>
        <authorList>
            <person name="Probst A.J."/>
            <person name="Ladd B."/>
            <person name="Jarett J.K."/>
            <person name="Geller-Mcgrath D.E."/>
            <person name="Sieber C.M."/>
            <person name="Emerson J.B."/>
            <person name="Anantharaman K."/>
            <person name="Thomas B.C."/>
            <person name="Malmstrom R."/>
            <person name="Stieglmeier M."/>
            <person name="Klingl A."/>
            <person name="Woyke T."/>
            <person name="Ryan C.M."/>
            <person name="Banfield J.F."/>
        </authorList>
    </citation>
    <scope>NUCLEOTIDE SEQUENCE [LARGE SCALE GENOMIC DNA]</scope>
    <source>
        <strain evidence="2">CG18_big_fil_WC_8_21_14_2_50_37_10</strain>
    </source>
</reference>
<accession>A0A2H0FHS9</accession>
<dbReference type="AlphaFoldDB" id="A0A2H0FHS9"/>
<feature type="transmembrane region" description="Helical" evidence="1">
    <location>
        <begin position="89"/>
        <end position="113"/>
    </location>
</feature>
<protein>
    <submittedName>
        <fullName evidence="2">Uncharacterized protein</fullName>
    </submittedName>
</protein>
<keyword evidence="1" id="KW-1133">Transmembrane helix</keyword>
<evidence type="ECO:0000256" key="1">
    <source>
        <dbReference type="SAM" id="Phobius"/>
    </source>
</evidence>
<proteinExistence type="predicted"/>
<feature type="transmembrane region" description="Helical" evidence="1">
    <location>
        <begin position="12"/>
        <end position="34"/>
    </location>
</feature>
<keyword evidence="1" id="KW-0472">Membrane</keyword>
<evidence type="ECO:0000313" key="3">
    <source>
        <dbReference type="Proteomes" id="UP000230778"/>
    </source>
</evidence>
<evidence type="ECO:0000313" key="2">
    <source>
        <dbReference type="EMBL" id="PIQ06223.1"/>
    </source>
</evidence>
<sequence length="117" mass="12848">MEKTSALLGPGIVMLILAIILDIIGVICFALNIFFAIGEIPSLVSDIIGIIIIGGWMFFRSGTAEIPGGAKKRPENLIRKLFRGKYKRFLTPMVGEVAPFVGVLPFWTLSVYFELTS</sequence>
<comment type="caution">
    <text evidence="2">The sequence shown here is derived from an EMBL/GenBank/DDBJ whole genome shotgun (WGS) entry which is preliminary data.</text>
</comment>
<dbReference type="Proteomes" id="UP000230778">
    <property type="component" value="Unassembled WGS sequence"/>
</dbReference>
<feature type="transmembrane region" description="Helical" evidence="1">
    <location>
        <begin position="40"/>
        <end position="59"/>
    </location>
</feature>
<dbReference type="EMBL" id="PCUC01000118">
    <property type="protein sequence ID" value="PIQ06223.1"/>
    <property type="molecule type" value="Genomic_DNA"/>
</dbReference>
<keyword evidence="1" id="KW-0812">Transmembrane</keyword>
<organism evidence="2 3">
    <name type="scientific">Candidatus Nealsonbacteria bacterium CG18_big_fil_WC_8_21_14_2_50_37_10</name>
    <dbReference type="NCBI Taxonomy" id="1974717"/>
    <lineage>
        <taxon>Bacteria</taxon>
        <taxon>Candidatus Nealsoniibacteriota</taxon>
    </lineage>
</organism>
<name>A0A2H0FHS9_9BACT</name>